<dbReference type="Proteomes" id="UP000240883">
    <property type="component" value="Unassembled WGS sequence"/>
</dbReference>
<dbReference type="OrthoDB" id="5238236at2759"/>
<protein>
    <submittedName>
        <fullName evidence="1">Uncharacterized protein</fullName>
    </submittedName>
</protein>
<dbReference type="AlphaFoldDB" id="A0A2T2N8J2"/>
<gene>
    <name evidence="1" type="ORF">BS50DRAFT_578256</name>
</gene>
<accession>A0A2T2N8J2</accession>
<proteinExistence type="predicted"/>
<sequence length="180" mass="20738">MEAPDRVGDPNKLKALGDTKYFPPLDPMYIYKNSPTTCGKLLLALRVKLEEFELDFANSHRIFFATAHMYNGLRQSGLLQYRWPEMEAIISRHIHPIFMGELPVTTEAMHNRMMLAAGYGTAWVMGTGPLSEARRLMINSSKWDLQPNPVIRIIRDYLNDEEPLIRVLYQLDAHLTLFES</sequence>
<name>A0A2T2N8J2_CORCC</name>
<organism evidence="1 2">
    <name type="scientific">Corynespora cassiicola Philippines</name>
    <dbReference type="NCBI Taxonomy" id="1448308"/>
    <lineage>
        <taxon>Eukaryota</taxon>
        <taxon>Fungi</taxon>
        <taxon>Dikarya</taxon>
        <taxon>Ascomycota</taxon>
        <taxon>Pezizomycotina</taxon>
        <taxon>Dothideomycetes</taxon>
        <taxon>Pleosporomycetidae</taxon>
        <taxon>Pleosporales</taxon>
        <taxon>Corynesporascaceae</taxon>
        <taxon>Corynespora</taxon>
    </lineage>
</organism>
<evidence type="ECO:0000313" key="1">
    <source>
        <dbReference type="EMBL" id="PSN61745.1"/>
    </source>
</evidence>
<dbReference type="EMBL" id="KZ678143">
    <property type="protein sequence ID" value="PSN61745.1"/>
    <property type="molecule type" value="Genomic_DNA"/>
</dbReference>
<reference evidence="1 2" key="1">
    <citation type="journal article" date="2018" name="Front. Microbiol.">
        <title>Genome-Wide Analysis of Corynespora cassiicola Leaf Fall Disease Putative Effectors.</title>
        <authorList>
            <person name="Lopez D."/>
            <person name="Ribeiro S."/>
            <person name="Label P."/>
            <person name="Fumanal B."/>
            <person name="Venisse J.S."/>
            <person name="Kohler A."/>
            <person name="de Oliveira R.R."/>
            <person name="Labutti K."/>
            <person name="Lipzen A."/>
            <person name="Lail K."/>
            <person name="Bauer D."/>
            <person name="Ohm R.A."/>
            <person name="Barry K.W."/>
            <person name="Spatafora J."/>
            <person name="Grigoriev I.V."/>
            <person name="Martin F.M."/>
            <person name="Pujade-Renaud V."/>
        </authorList>
    </citation>
    <scope>NUCLEOTIDE SEQUENCE [LARGE SCALE GENOMIC DNA]</scope>
    <source>
        <strain evidence="1 2">Philippines</strain>
    </source>
</reference>
<dbReference type="STRING" id="1448308.A0A2T2N8J2"/>
<dbReference type="PANTHER" id="PTHR38795:SF1">
    <property type="entry name" value="DUF6604 DOMAIN-CONTAINING PROTEIN"/>
    <property type="match status" value="1"/>
</dbReference>
<evidence type="ECO:0000313" key="2">
    <source>
        <dbReference type="Proteomes" id="UP000240883"/>
    </source>
</evidence>
<keyword evidence="2" id="KW-1185">Reference proteome</keyword>
<dbReference type="PANTHER" id="PTHR38795">
    <property type="entry name" value="DUF6604 DOMAIN-CONTAINING PROTEIN"/>
    <property type="match status" value="1"/>
</dbReference>